<protein>
    <submittedName>
        <fullName evidence="1">Uncharacterized protein</fullName>
    </submittedName>
</protein>
<dbReference type="EMBL" id="CM032183">
    <property type="protein sequence ID" value="KAG7096035.1"/>
    <property type="molecule type" value="Genomic_DNA"/>
</dbReference>
<evidence type="ECO:0000313" key="2">
    <source>
        <dbReference type="Proteomes" id="UP001049176"/>
    </source>
</evidence>
<dbReference type="AlphaFoldDB" id="A0A9P7UWS2"/>
<gene>
    <name evidence="1" type="ORF">E1B28_006716</name>
</gene>
<sequence length="168" mass="18554">MSAVDVGCLYLTAFAQAVAPHIGLLVPTSESAGKLVHIRIDRNASPNWTFQCRDQKIEGDMFMTSLLKIGGLIAWGTLSEVAQTVVVPPNDRFGECSPWVKSLIDKLNELGFIGVANVDGLMKEFKEFAAGNRAFARRDKYPNVAISRYFVPSMDNRYDSELNLTTHA</sequence>
<dbReference type="Proteomes" id="UP001049176">
    <property type="component" value="Chromosome 3"/>
</dbReference>
<evidence type="ECO:0000313" key="1">
    <source>
        <dbReference type="EMBL" id="KAG7096035.1"/>
    </source>
</evidence>
<proteinExistence type="predicted"/>
<accession>A0A9P7UWS2</accession>
<dbReference type="KEGG" id="more:E1B28_006716"/>
<dbReference type="GeneID" id="66075792"/>
<dbReference type="RefSeq" id="XP_043012505.1">
    <property type="nucleotide sequence ID" value="XM_043151410.1"/>
</dbReference>
<reference evidence="1" key="1">
    <citation type="journal article" date="2021" name="Genome Biol. Evol.">
        <title>The assembled and annotated genome of the fairy-ring fungus Marasmius oreades.</title>
        <authorList>
            <person name="Hiltunen M."/>
            <person name="Ament-Velasquez S.L."/>
            <person name="Johannesson H."/>
        </authorList>
    </citation>
    <scope>NUCLEOTIDE SEQUENCE</scope>
    <source>
        <strain evidence="1">03SP1</strain>
    </source>
</reference>
<name>A0A9P7UWS2_9AGAR</name>
<dbReference type="OrthoDB" id="3002933at2759"/>
<organism evidence="1 2">
    <name type="scientific">Marasmius oreades</name>
    <name type="common">fairy-ring Marasmius</name>
    <dbReference type="NCBI Taxonomy" id="181124"/>
    <lineage>
        <taxon>Eukaryota</taxon>
        <taxon>Fungi</taxon>
        <taxon>Dikarya</taxon>
        <taxon>Basidiomycota</taxon>
        <taxon>Agaricomycotina</taxon>
        <taxon>Agaricomycetes</taxon>
        <taxon>Agaricomycetidae</taxon>
        <taxon>Agaricales</taxon>
        <taxon>Marasmiineae</taxon>
        <taxon>Marasmiaceae</taxon>
        <taxon>Marasmius</taxon>
    </lineage>
</organism>
<comment type="caution">
    <text evidence="1">The sequence shown here is derived from an EMBL/GenBank/DDBJ whole genome shotgun (WGS) entry which is preliminary data.</text>
</comment>
<keyword evidence="2" id="KW-1185">Reference proteome</keyword>